<dbReference type="GO" id="GO:0009401">
    <property type="term" value="P:phosphoenolpyruvate-dependent sugar phosphotransferase system"/>
    <property type="evidence" value="ECO:0007669"/>
    <property type="project" value="UniProtKB-KW"/>
</dbReference>
<dbReference type="InterPro" id="IPR050890">
    <property type="entry name" value="PTS_EIIA_component"/>
</dbReference>
<dbReference type="EMBL" id="PYHR01000002">
    <property type="protein sequence ID" value="PWD50755.1"/>
    <property type="molecule type" value="Genomic_DNA"/>
</dbReference>
<gene>
    <name evidence="8" type="ORF">C8046_08970</name>
</gene>
<proteinExistence type="predicted"/>
<dbReference type="GO" id="GO:0005737">
    <property type="term" value="C:cytoplasm"/>
    <property type="evidence" value="ECO:0007669"/>
    <property type="project" value="UniProtKB-SubCell"/>
</dbReference>
<evidence type="ECO:0000313" key="8">
    <source>
        <dbReference type="EMBL" id="PWD50755.1"/>
    </source>
</evidence>
<evidence type="ECO:0000256" key="2">
    <source>
        <dbReference type="ARBA" id="ARBA00022448"/>
    </source>
</evidence>
<dbReference type="NCBIfam" id="TIGR00830">
    <property type="entry name" value="PTBA"/>
    <property type="match status" value="1"/>
</dbReference>
<evidence type="ECO:0000259" key="7">
    <source>
        <dbReference type="PROSITE" id="PS51093"/>
    </source>
</evidence>
<organism evidence="8 9">
    <name type="scientific">Serinibacter arcticus</name>
    <dbReference type="NCBI Taxonomy" id="1655435"/>
    <lineage>
        <taxon>Bacteria</taxon>
        <taxon>Bacillati</taxon>
        <taxon>Actinomycetota</taxon>
        <taxon>Actinomycetes</taxon>
        <taxon>Micrococcales</taxon>
        <taxon>Beutenbergiaceae</taxon>
        <taxon>Serinibacter</taxon>
    </lineage>
</organism>
<reference evidence="8 9" key="1">
    <citation type="submission" date="2018-03" db="EMBL/GenBank/DDBJ databases">
        <title>Genome assembly of novel Miniimonas species PCH200.</title>
        <authorList>
            <person name="Thakur V."/>
            <person name="Kumar V."/>
            <person name="Singh D."/>
        </authorList>
    </citation>
    <scope>NUCLEOTIDE SEQUENCE [LARGE SCALE GENOMIC DNA]</scope>
    <source>
        <strain evidence="8 9">PCH200</strain>
    </source>
</reference>
<dbReference type="Pfam" id="PF00358">
    <property type="entry name" value="PTS_EIIA_1"/>
    <property type="match status" value="1"/>
</dbReference>
<dbReference type="InterPro" id="IPR001127">
    <property type="entry name" value="PTS_EIIA_1_perm"/>
</dbReference>
<dbReference type="Gene3D" id="2.70.70.10">
    <property type="entry name" value="Glucose Permease (Domain IIA)"/>
    <property type="match status" value="1"/>
</dbReference>
<dbReference type="RefSeq" id="WP_109229137.1">
    <property type="nucleotide sequence ID" value="NZ_PYHR01000002.1"/>
</dbReference>
<evidence type="ECO:0000313" key="9">
    <source>
        <dbReference type="Proteomes" id="UP000245166"/>
    </source>
</evidence>
<keyword evidence="2" id="KW-0813">Transport</keyword>
<evidence type="ECO:0000256" key="6">
    <source>
        <dbReference type="ARBA" id="ARBA00022777"/>
    </source>
</evidence>
<dbReference type="GO" id="GO:0016301">
    <property type="term" value="F:kinase activity"/>
    <property type="evidence" value="ECO:0007669"/>
    <property type="project" value="UniProtKB-KW"/>
</dbReference>
<evidence type="ECO:0000256" key="5">
    <source>
        <dbReference type="ARBA" id="ARBA00022683"/>
    </source>
</evidence>
<protein>
    <submittedName>
        <fullName evidence="8">PTS glucose transporter subunit IIA</fullName>
    </submittedName>
</protein>
<keyword evidence="4" id="KW-0808">Transferase</keyword>
<dbReference type="InterPro" id="IPR011055">
    <property type="entry name" value="Dup_hybrid_motif"/>
</dbReference>
<dbReference type="SUPFAM" id="SSF51261">
    <property type="entry name" value="Duplicated hybrid motif"/>
    <property type="match status" value="1"/>
</dbReference>
<dbReference type="PROSITE" id="PS51093">
    <property type="entry name" value="PTS_EIIA_TYPE_1"/>
    <property type="match status" value="1"/>
</dbReference>
<accession>A0A2U1ZUU0</accession>
<comment type="caution">
    <text evidence="8">The sequence shown here is derived from an EMBL/GenBank/DDBJ whole genome shotgun (WGS) entry which is preliminary data.</text>
</comment>
<name>A0A2U1ZUU0_9MICO</name>
<evidence type="ECO:0000256" key="1">
    <source>
        <dbReference type="ARBA" id="ARBA00004496"/>
    </source>
</evidence>
<dbReference type="AlphaFoldDB" id="A0A2U1ZUU0"/>
<keyword evidence="6" id="KW-0418">Kinase</keyword>
<dbReference type="Proteomes" id="UP000245166">
    <property type="component" value="Unassembled WGS sequence"/>
</dbReference>
<evidence type="ECO:0000256" key="3">
    <source>
        <dbReference type="ARBA" id="ARBA00022597"/>
    </source>
</evidence>
<keyword evidence="9" id="KW-1185">Reference proteome</keyword>
<dbReference type="OrthoDB" id="9797715at2"/>
<feature type="domain" description="PTS EIIA type-1" evidence="7">
    <location>
        <begin position="27"/>
        <end position="131"/>
    </location>
</feature>
<dbReference type="PANTHER" id="PTHR45008:SF1">
    <property type="entry name" value="PTS SYSTEM GLUCOSE-SPECIFIC EIIA COMPONENT"/>
    <property type="match status" value="1"/>
</dbReference>
<comment type="subcellular location">
    <subcellularLocation>
        <location evidence="1">Cytoplasm</location>
    </subcellularLocation>
</comment>
<keyword evidence="3 8" id="KW-0762">Sugar transport</keyword>
<evidence type="ECO:0000256" key="4">
    <source>
        <dbReference type="ARBA" id="ARBA00022679"/>
    </source>
</evidence>
<sequence>MTTTAAGSTTILAPLTGTLRALDAVPDPVFSQGIMGPGAAIEPPQEVVDVVAPVSGTLLKVFPHAFVILTPQGWGVLVHLGIDTVGLDGAGFTVHVAQGDEIATGAPVVIYDVPAVTAAGLATVVPVVLLEHTGEVALAAGLADGAALAPGAPFLTLAG</sequence>
<dbReference type="PROSITE" id="PS00371">
    <property type="entry name" value="PTS_EIIA_TYPE_1_HIS"/>
    <property type="match status" value="1"/>
</dbReference>
<dbReference type="PANTHER" id="PTHR45008">
    <property type="entry name" value="PTS SYSTEM GLUCOSE-SPECIFIC EIIA COMPONENT"/>
    <property type="match status" value="1"/>
</dbReference>
<keyword evidence="5" id="KW-0598">Phosphotransferase system</keyword>